<sequence length="673" mass="73221">MARLRPAKTNITRGELDPQALMRHDTVAYENGVEKARNVLIFPQGGARRRDGLEYIDEIPPVAGVGTPGAFTNIKMIEFKFSITQLYVIYFITDFFYIYRNDALVFEGSHTYTDAEIPQLNWDQNLDTLFLFHEDHEQATLVRNGSDSSWTLANFTLTDVPTVVFDNAVTGIGTPSAVGTPGGTVTFTTVDNNFVVGDVGKFIRGNDGYGEITTYTSATQVTLTLVSIFADANAIPDGLWTLEEVAYSVARGWPVSGTIFQGRLCLAGCKALPDFFAASRSGLIKNFANTNADDDSAIVAFSDAPGISTFLNIYGGRHLQVFSGDAEYYIPISENDPITPSNVILRRNSSVGAKGSESDDTRINIKPEEVDGVVYFVQKGGGAIREFVFDDAQLAYKADTVNIVSSHLIRTPKDMALRKSQSTTEPNYLWVVNGDDGSLATFCVLKSELVNAWTLCTTQGTFEGATVLDADSYFAVKRTINSATVWTLEKFNKDLLFDGAKTATGAVSSVSNLDWLEGEEVGLILDGSYMGLVTVTSGVATFPRASVTDYQLGLPFPDVDEADDPEPSGAGNNVLIKPLPDDFAVPGGTTMGKRKRVVNVALRVYQTKGFYINNKLVPIRALGGDLLDETVPSLTKDVKIKSIPGWTERGQFTISQREPQPMTILGFGYDLAV</sequence>
<evidence type="ECO:0008006" key="2">
    <source>
        <dbReference type="Google" id="ProtNLM"/>
    </source>
</evidence>
<evidence type="ECO:0000313" key="1">
    <source>
        <dbReference type="EMBL" id="AKH47346.1"/>
    </source>
</evidence>
<accession>A0A0F7L8M4</accession>
<organism evidence="1">
    <name type="scientific">uncultured marine virus</name>
    <dbReference type="NCBI Taxonomy" id="186617"/>
    <lineage>
        <taxon>Viruses</taxon>
        <taxon>environmental samples</taxon>
    </lineage>
</organism>
<reference evidence="1" key="2">
    <citation type="submission" date="2015-03" db="EMBL/GenBank/DDBJ databases">
        <authorList>
            <person name="Chow C.-E.T."/>
            <person name="Winget D.M."/>
            <person name="White R.A.III."/>
            <person name="Hallam S.J."/>
            <person name="Suttle C.A."/>
        </authorList>
    </citation>
    <scope>NUCLEOTIDE SEQUENCE</scope>
    <source>
        <strain evidence="1">H4084972</strain>
    </source>
</reference>
<proteinExistence type="predicted"/>
<reference evidence="1" key="1">
    <citation type="journal article" date="2015" name="Front. Microbiol.">
        <title>Combining genomic sequencing methods to explore viral diversity and reveal potential virus-host interactions.</title>
        <authorList>
            <person name="Chow C.E."/>
            <person name="Winget D.M."/>
            <person name="White R.A.III."/>
            <person name="Hallam S.J."/>
            <person name="Suttle C.A."/>
        </authorList>
    </citation>
    <scope>NUCLEOTIDE SEQUENCE</scope>
    <source>
        <strain evidence="1">H4084972</strain>
    </source>
</reference>
<protein>
    <recommendedName>
        <fullName evidence="2">Tail tubular protein B</fullName>
    </recommendedName>
</protein>
<name>A0A0F7L8M4_9VIRU</name>
<dbReference type="EMBL" id="KR029592">
    <property type="protein sequence ID" value="AKH47346.1"/>
    <property type="molecule type" value="Genomic_DNA"/>
</dbReference>